<accession>L1IJP1</accession>
<reference evidence="13" key="2">
    <citation type="submission" date="2012-11" db="EMBL/GenBank/DDBJ databases">
        <authorList>
            <person name="Kuo A."/>
            <person name="Curtis B.A."/>
            <person name="Tanifuji G."/>
            <person name="Burki F."/>
            <person name="Gruber A."/>
            <person name="Irimia M."/>
            <person name="Maruyama S."/>
            <person name="Arias M.C."/>
            <person name="Ball S.G."/>
            <person name="Gile G.H."/>
            <person name="Hirakawa Y."/>
            <person name="Hopkins J.F."/>
            <person name="Rensing S.A."/>
            <person name="Schmutz J."/>
            <person name="Symeonidi A."/>
            <person name="Elias M."/>
            <person name="Eveleigh R.J."/>
            <person name="Herman E.K."/>
            <person name="Klute M.J."/>
            <person name="Nakayama T."/>
            <person name="Obornik M."/>
            <person name="Reyes-Prieto A."/>
            <person name="Armbrust E.V."/>
            <person name="Aves S.J."/>
            <person name="Beiko R.G."/>
            <person name="Coutinho P."/>
            <person name="Dacks J.B."/>
            <person name="Durnford D.G."/>
            <person name="Fast N.M."/>
            <person name="Green B.R."/>
            <person name="Grisdale C."/>
            <person name="Hempe F."/>
            <person name="Henrissat B."/>
            <person name="Hoppner M.P."/>
            <person name="Ishida K.-I."/>
            <person name="Kim E."/>
            <person name="Koreny L."/>
            <person name="Kroth P.G."/>
            <person name="Liu Y."/>
            <person name="Malik S.-B."/>
            <person name="Maier U.G."/>
            <person name="McRose D."/>
            <person name="Mock T."/>
            <person name="Neilson J.A."/>
            <person name="Onodera N.T."/>
            <person name="Poole A.M."/>
            <person name="Pritham E.J."/>
            <person name="Richards T.A."/>
            <person name="Rocap G."/>
            <person name="Roy S.W."/>
            <person name="Sarai C."/>
            <person name="Schaack S."/>
            <person name="Shirato S."/>
            <person name="Slamovits C.H."/>
            <person name="Spencer D.F."/>
            <person name="Suzuki S."/>
            <person name="Worden A.Z."/>
            <person name="Zauner S."/>
            <person name="Barry K."/>
            <person name="Bell C."/>
            <person name="Bharti A.K."/>
            <person name="Crow J.A."/>
            <person name="Grimwood J."/>
            <person name="Kramer R."/>
            <person name="Lindquist E."/>
            <person name="Lucas S."/>
            <person name="Salamov A."/>
            <person name="McFadden G.I."/>
            <person name="Lane C.E."/>
            <person name="Keeling P.J."/>
            <person name="Gray M.W."/>
            <person name="Grigoriev I.V."/>
            <person name="Archibald J.M."/>
        </authorList>
    </citation>
    <scope>NUCLEOTIDE SEQUENCE</scope>
    <source>
        <strain evidence="13">CCMP2712</strain>
    </source>
</reference>
<evidence type="ECO:0000256" key="6">
    <source>
        <dbReference type="ARBA" id="ARBA00023065"/>
    </source>
</evidence>
<protein>
    <recommendedName>
        <fullName evidence="10">Cation/H+ exchanger transmembrane domain-containing protein</fullName>
    </recommendedName>
</protein>
<dbReference type="GO" id="GO:0098719">
    <property type="term" value="P:sodium ion import across plasma membrane"/>
    <property type="evidence" value="ECO:0007669"/>
    <property type="project" value="TreeGrafter"/>
</dbReference>
<keyword evidence="8" id="KW-0739">Sodium transport</keyword>
<proteinExistence type="predicted"/>
<feature type="transmembrane region" description="Helical" evidence="9">
    <location>
        <begin position="109"/>
        <end position="137"/>
    </location>
</feature>
<dbReference type="EMBL" id="JH993080">
    <property type="protein sequence ID" value="EKX36030.1"/>
    <property type="molecule type" value="Genomic_DNA"/>
</dbReference>
<feature type="transmembrane region" description="Helical" evidence="9">
    <location>
        <begin position="382"/>
        <end position="401"/>
    </location>
</feature>
<evidence type="ECO:0000256" key="8">
    <source>
        <dbReference type="ARBA" id="ARBA00023201"/>
    </source>
</evidence>
<dbReference type="PANTHER" id="PTHR10110">
    <property type="entry name" value="SODIUM/HYDROGEN EXCHANGER"/>
    <property type="match status" value="1"/>
</dbReference>
<dbReference type="PANTHER" id="PTHR10110:SF187">
    <property type="entry name" value="SODIUM_HYDROGEN EXCHANGER"/>
    <property type="match status" value="1"/>
</dbReference>
<dbReference type="PaxDb" id="55529-EKX36030"/>
<dbReference type="Proteomes" id="UP000011087">
    <property type="component" value="Unassembled WGS sequence"/>
</dbReference>
<dbReference type="GO" id="GO:0051453">
    <property type="term" value="P:regulation of intracellular pH"/>
    <property type="evidence" value="ECO:0007669"/>
    <property type="project" value="TreeGrafter"/>
</dbReference>
<feature type="transmembrane region" description="Helical" evidence="9">
    <location>
        <begin position="52"/>
        <end position="73"/>
    </location>
</feature>
<feature type="transmembrane region" description="Helical" evidence="9">
    <location>
        <begin position="223"/>
        <end position="248"/>
    </location>
</feature>
<keyword evidence="2" id="KW-0813">Transport</keyword>
<dbReference type="PRINTS" id="PR01084">
    <property type="entry name" value="NAHEXCHNGR"/>
</dbReference>
<evidence type="ECO:0000256" key="4">
    <source>
        <dbReference type="ARBA" id="ARBA00022989"/>
    </source>
</evidence>
<dbReference type="GO" id="GO:0015385">
    <property type="term" value="F:sodium:proton antiporter activity"/>
    <property type="evidence" value="ECO:0007669"/>
    <property type="project" value="InterPro"/>
</dbReference>
<feature type="transmembrane region" description="Helical" evidence="9">
    <location>
        <begin position="268"/>
        <end position="294"/>
    </location>
</feature>
<dbReference type="RefSeq" id="XP_005823010.1">
    <property type="nucleotide sequence ID" value="XM_005822953.1"/>
</dbReference>
<dbReference type="EnsemblProtists" id="EKX36030">
    <property type="protein sequence ID" value="EKX36030"/>
    <property type="gene ID" value="GUITHDRAFT_117819"/>
</dbReference>
<reference evidence="12" key="3">
    <citation type="submission" date="2015-06" db="UniProtKB">
        <authorList>
            <consortium name="EnsemblProtists"/>
        </authorList>
    </citation>
    <scope>IDENTIFICATION</scope>
</reference>
<dbReference type="InterPro" id="IPR018422">
    <property type="entry name" value="Cation/H_exchanger_CPA1"/>
</dbReference>
<dbReference type="InterPro" id="IPR006153">
    <property type="entry name" value="Cation/H_exchanger_TM"/>
</dbReference>
<comment type="subcellular location">
    <subcellularLocation>
        <location evidence="1">Membrane</location>
        <topology evidence="1">Multi-pass membrane protein</topology>
    </subcellularLocation>
</comment>
<evidence type="ECO:0000313" key="12">
    <source>
        <dbReference type="EnsemblProtists" id="EKX36030"/>
    </source>
</evidence>
<evidence type="ECO:0000256" key="7">
    <source>
        <dbReference type="ARBA" id="ARBA00023136"/>
    </source>
</evidence>
<dbReference type="eggNOG" id="KOG1965">
    <property type="taxonomic scope" value="Eukaryota"/>
</dbReference>
<gene>
    <name evidence="11" type="ORF">GUITHDRAFT_117819</name>
</gene>
<dbReference type="GO" id="GO:0000139">
    <property type="term" value="C:Golgi membrane"/>
    <property type="evidence" value="ECO:0007669"/>
    <property type="project" value="UniProtKB-SubCell"/>
</dbReference>
<feature type="transmembrane region" description="Helical" evidence="9">
    <location>
        <begin position="85"/>
        <end position="103"/>
    </location>
</feature>
<evidence type="ECO:0000256" key="9">
    <source>
        <dbReference type="SAM" id="Phobius"/>
    </source>
</evidence>
<keyword evidence="3 9" id="KW-0812">Transmembrane</keyword>
<evidence type="ECO:0000313" key="13">
    <source>
        <dbReference type="Proteomes" id="UP000011087"/>
    </source>
</evidence>
<dbReference type="GeneID" id="17292784"/>
<reference evidence="11 13" key="1">
    <citation type="journal article" date="2012" name="Nature">
        <title>Algal genomes reveal evolutionary mosaicism and the fate of nucleomorphs.</title>
        <authorList>
            <consortium name="DOE Joint Genome Institute"/>
            <person name="Curtis B.A."/>
            <person name="Tanifuji G."/>
            <person name="Burki F."/>
            <person name="Gruber A."/>
            <person name="Irimia M."/>
            <person name="Maruyama S."/>
            <person name="Arias M.C."/>
            <person name="Ball S.G."/>
            <person name="Gile G.H."/>
            <person name="Hirakawa Y."/>
            <person name="Hopkins J.F."/>
            <person name="Kuo A."/>
            <person name="Rensing S.A."/>
            <person name="Schmutz J."/>
            <person name="Symeonidi A."/>
            <person name="Elias M."/>
            <person name="Eveleigh R.J."/>
            <person name="Herman E.K."/>
            <person name="Klute M.J."/>
            <person name="Nakayama T."/>
            <person name="Obornik M."/>
            <person name="Reyes-Prieto A."/>
            <person name="Armbrust E.V."/>
            <person name="Aves S.J."/>
            <person name="Beiko R.G."/>
            <person name="Coutinho P."/>
            <person name="Dacks J.B."/>
            <person name="Durnford D.G."/>
            <person name="Fast N.M."/>
            <person name="Green B.R."/>
            <person name="Grisdale C.J."/>
            <person name="Hempel F."/>
            <person name="Henrissat B."/>
            <person name="Hoppner M.P."/>
            <person name="Ishida K."/>
            <person name="Kim E."/>
            <person name="Koreny L."/>
            <person name="Kroth P.G."/>
            <person name="Liu Y."/>
            <person name="Malik S.B."/>
            <person name="Maier U.G."/>
            <person name="McRose D."/>
            <person name="Mock T."/>
            <person name="Neilson J.A."/>
            <person name="Onodera N.T."/>
            <person name="Poole A.M."/>
            <person name="Pritham E.J."/>
            <person name="Richards T.A."/>
            <person name="Rocap G."/>
            <person name="Roy S.W."/>
            <person name="Sarai C."/>
            <person name="Schaack S."/>
            <person name="Shirato S."/>
            <person name="Slamovits C.H."/>
            <person name="Spencer D.F."/>
            <person name="Suzuki S."/>
            <person name="Worden A.Z."/>
            <person name="Zauner S."/>
            <person name="Barry K."/>
            <person name="Bell C."/>
            <person name="Bharti A.K."/>
            <person name="Crow J.A."/>
            <person name="Grimwood J."/>
            <person name="Kramer R."/>
            <person name="Lindquist E."/>
            <person name="Lucas S."/>
            <person name="Salamov A."/>
            <person name="McFadden G.I."/>
            <person name="Lane C.E."/>
            <person name="Keeling P.J."/>
            <person name="Gray M.W."/>
            <person name="Grigoriev I.V."/>
            <person name="Archibald J.M."/>
        </authorList>
    </citation>
    <scope>NUCLEOTIDE SEQUENCE</scope>
    <source>
        <strain evidence="11 13">CCMP2712</strain>
    </source>
</reference>
<dbReference type="Pfam" id="PF00999">
    <property type="entry name" value="Na_H_Exchanger"/>
    <property type="match status" value="1"/>
</dbReference>
<dbReference type="HOGENOM" id="CLU_553719_0_0_1"/>
<dbReference type="GO" id="GO:0005886">
    <property type="term" value="C:plasma membrane"/>
    <property type="evidence" value="ECO:0007669"/>
    <property type="project" value="TreeGrafter"/>
</dbReference>
<dbReference type="GO" id="GO:0015386">
    <property type="term" value="F:potassium:proton antiporter activity"/>
    <property type="evidence" value="ECO:0007669"/>
    <property type="project" value="TreeGrafter"/>
</dbReference>
<organism evidence="11">
    <name type="scientific">Guillardia theta (strain CCMP2712)</name>
    <name type="common">Cryptophyte</name>
    <dbReference type="NCBI Taxonomy" id="905079"/>
    <lineage>
        <taxon>Eukaryota</taxon>
        <taxon>Cryptophyceae</taxon>
        <taxon>Pyrenomonadales</taxon>
        <taxon>Geminigeraceae</taxon>
        <taxon>Guillardia</taxon>
    </lineage>
</organism>
<keyword evidence="7 9" id="KW-0472">Membrane</keyword>
<evidence type="ECO:0000313" key="11">
    <source>
        <dbReference type="EMBL" id="EKX36030.1"/>
    </source>
</evidence>
<keyword evidence="6" id="KW-0406">Ion transport</keyword>
<keyword evidence="4 9" id="KW-1133">Transmembrane helix</keyword>
<keyword evidence="5" id="KW-0915">Sodium</keyword>
<dbReference type="Gene3D" id="6.10.140.1330">
    <property type="match status" value="1"/>
</dbReference>
<keyword evidence="13" id="KW-1185">Reference proteome</keyword>
<feature type="domain" description="Cation/H+ exchanger transmembrane" evidence="10">
    <location>
        <begin position="54"/>
        <end position="305"/>
    </location>
</feature>
<dbReference type="KEGG" id="gtt:GUITHDRAFT_117819"/>
<evidence type="ECO:0000256" key="5">
    <source>
        <dbReference type="ARBA" id="ARBA00023053"/>
    </source>
</evidence>
<evidence type="ECO:0000256" key="1">
    <source>
        <dbReference type="ARBA" id="ARBA00004141"/>
    </source>
</evidence>
<evidence type="ECO:0000256" key="3">
    <source>
        <dbReference type="ARBA" id="ARBA00022692"/>
    </source>
</evidence>
<evidence type="ECO:0000259" key="10">
    <source>
        <dbReference type="Pfam" id="PF00999"/>
    </source>
</evidence>
<evidence type="ECO:0000256" key="2">
    <source>
        <dbReference type="ARBA" id="ARBA00022448"/>
    </source>
</evidence>
<dbReference type="AlphaFoldDB" id="L1IJP1"/>
<name>L1IJP1_GUITC</name>
<sequence length="493" mass="53293">MLDWLQQTPGATPAPGGDDVIDINTSKVTAGFTSLVLLSTILGNLAQVLNPWYTNDSLIAISLGFLASLPLCGENYSSIHGSFDTVFFLFLVPPILFEAGFALNQKDFFKNFAAICTLAVCGTLLSTFILGLGLFFLAKENYIKGINGQNPKEGLLFGSMMSATDPIGTLAVMGSLDVDTQLYSIVFGESVINDAVAVVLFQTFLSLPDGNDISISSSQALDAFVNFLIVSIGSVVVGALFGMLSAFITKRVIKDGAPHSEVTIVLSVAYLSFIFADAIKVSGLMSIFFCGVIMSHYTKYNLSNKQVGEESNGRKAKSGRTEVCLGLVLRGLVNRALFDIKSERVFLVLVAQYLQELTIVMFNRGAIAFALSLTFQGPNRTYIIPCVVVIILFTNVFLGQLTAPVLRLLKIPTFVSQDHGANVSSSIMRVMCNAISLPPPAMLPATGAVRTRRFLPSANHKVAPQLVELRVMGCERMQRLDLSPYRLAHHVST</sequence>
<dbReference type="InterPro" id="IPR004709">
    <property type="entry name" value="NaH_exchanger"/>
</dbReference>
<dbReference type="OrthoDB" id="196264at2759"/>